<name>A0A7W6PDE7_9HYPH</name>
<dbReference type="GO" id="GO:0016853">
    <property type="term" value="F:isomerase activity"/>
    <property type="evidence" value="ECO:0007669"/>
    <property type="project" value="UniProtKB-KW"/>
</dbReference>
<evidence type="ECO:0000313" key="3">
    <source>
        <dbReference type="Proteomes" id="UP000530571"/>
    </source>
</evidence>
<comment type="caution">
    <text evidence="2">The sequence shown here is derived from an EMBL/GenBank/DDBJ whole genome shotgun (WGS) entry which is preliminary data.</text>
</comment>
<keyword evidence="3" id="KW-1185">Reference proteome</keyword>
<dbReference type="EMBL" id="JACIDZ010000032">
    <property type="protein sequence ID" value="MBB4124704.1"/>
    <property type="molecule type" value="Genomic_DNA"/>
</dbReference>
<accession>A0A7W6PDE7</accession>
<gene>
    <name evidence="2" type="ORF">GGR30_004664</name>
</gene>
<proteinExistence type="predicted"/>
<protein>
    <submittedName>
        <fullName evidence="2">SsDNA-binding Zn-finger/Zn-ribbon topoisomerase 1</fullName>
    </submittedName>
</protein>
<dbReference type="Proteomes" id="UP000530571">
    <property type="component" value="Unassembled WGS sequence"/>
</dbReference>
<feature type="compositionally biased region" description="Basic and acidic residues" evidence="1">
    <location>
        <begin position="1"/>
        <end position="10"/>
    </location>
</feature>
<dbReference type="AlphaFoldDB" id="A0A7W6PDE7"/>
<dbReference type="GO" id="GO:0003677">
    <property type="term" value="F:DNA binding"/>
    <property type="evidence" value="ECO:0007669"/>
    <property type="project" value="UniProtKB-KW"/>
</dbReference>
<sequence length="327" mass="37851">MSQKNPDRLPKKPARLHVPRRSRHIPQSAWTPYPRPIPPQWKDIAESKGFRVVGRVRDRYHVVLECKKCSRHTVQKVFVLRTATPLCAACQETRGRENAENCGYRFLKRDEHDRHYAQYLLPCGHTVRRQFGRIEKLSRNGLVDGRPGYRCPECYFEKLQSEAHKRGWTLVGPDPENDPSYRFYRHSTGCGHQQRIAIANMSSARFGCERCGECWSSAPSNLYLIRFTVPNRGEYLKLGYSRNPQSRVGFQFGLSKGVKASLLKLYPMPTGHAAQKTEKRLHNRLRHRFPDAVVPASELSGWINVVSEIYRPRILTEIQQLLKTEIC</sequence>
<dbReference type="RefSeq" id="WP_183491600.1">
    <property type="nucleotide sequence ID" value="NZ_JACIDZ010000032.1"/>
</dbReference>
<feature type="compositionally biased region" description="Basic residues" evidence="1">
    <location>
        <begin position="11"/>
        <end position="24"/>
    </location>
</feature>
<organism evidence="2 3">
    <name type="scientific">Martelella radicis</name>
    <dbReference type="NCBI Taxonomy" id="1397476"/>
    <lineage>
        <taxon>Bacteria</taxon>
        <taxon>Pseudomonadati</taxon>
        <taxon>Pseudomonadota</taxon>
        <taxon>Alphaproteobacteria</taxon>
        <taxon>Hyphomicrobiales</taxon>
        <taxon>Aurantimonadaceae</taxon>
        <taxon>Martelella</taxon>
    </lineage>
</organism>
<keyword evidence="2" id="KW-0413">Isomerase</keyword>
<evidence type="ECO:0000313" key="2">
    <source>
        <dbReference type="EMBL" id="MBB4124704.1"/>
    </source>
</evidence>
<evidence type="ECO:0000256" key="1">
    <source>
        <dbReference type="SAM" id="MobiDB-lite"/>
    </source>
</evidence>
<reference evidence="2 3" key="1">
    <citation type="submission" date="2020-08" db="EMBL/GenBank/DDBJ databases">
        <title>Genomic Encyclopedia of Type Strains, Phase IV (KMG-IV): sequencing the most valuable type-strain genomes for metagenomic binning, comparative biology and taxonomic classification.</title>
        <authorList>
            <person name="Goeker M."/>
        </authorList>
    </citation>
    <scope>NUCLEOTIDE SEQUENCE [LARGE SCALE GENOMIC DNA]</scope>
    <source>
        <strain evidence="2 3">DSM 28101</strain>
    </source>
</reference>
<keyword evidence="2" id="KW-0238">DNA-binding</keyword>
<feature type="region of interest" description="Disordered" evidence="1">
    <location>
        <begin position="1"/>
        <end position="31"/>
    </location>
</feature>